<name>A0A1J5RYG1_9ZZZZ</name>
<accession>A0A1J5RYG1</accession>
<organism evidence="1">
    <name type="scientific">mine drainage metagenome</name>
    <dbReference type="NCBI Taxonomy" id="410659"/>
    <lineage>
        <taxon>unclassified sequences</taxon>
        <taxon>metagenomes</taxon>
        <taxon>ecological metagenomes</taxon>
    </lineage>
</organism>
<dbReference type="EMBL" id="MLJW01000213">
    <property type="protein sequence ID" value="OIQ93157.1"/>
    <property type="molecule type" value="Genomic_DNA"/>
</dbReference>
<dbReference type="AlphaFoldDB" id="A0A1J5RYG1"/>
<proteinExistence type="predicted"/>
<sequence>MERSPWSGLTRSQSLELSDALSDPTVTALPQEKALWRVHVAYCRRAAGALVANDLRGALRAAEIAAAALVLHDRQGASEVVRERHRVIHEDPAATDSTEAAALSWPAHRPHAGDVARGA</sequence>
<reference evidence="1" key="1">
    <citation type="submission" date="2016-10" db="EMBL/GenBank/DDBJ databases">
        <title>Sequence of Gallionella enrichment culture.</title>
        <authorList>
            <person name="Poehlein A."/>
            <person name="Muehling M."/>
            <person name="Daniel R."/>
        </authorList>
    </citation>
    <scope>NUCLEOTIDE SEQUENCE</scope>
</reference>
<protein>
    <submittedName>
        <fullName evidence="1">Uncharacterized protein</fullName>
    </submittedName>
</protein>
<comment type="caution">
    <text evidence="1">The sequence shown here is derived from an EMBL/GenBank/DDBJ whole genome shotgun (WGS) entry which is preliminary data.</text>
</comment>
<evidence type="ECO:0000313" key="1">
    <source>
        <dbReference type="EMBL" id="OIQ93157.1"/>
    </source>
</evidence>
<gene>
    <name evidence="1" type="ORF">GALL_248630</name>
</gene>